<dbReference type="Proteomes" id="UP000077266">
    <property type="component" value="Unassembled WGS sequence"/>
</dbReference>
<gene>
    <name evidence="2" type="ORF">EXIGLDRAFT_774854</name>
</gene>
<evidence type="ECO:0000256" key="1">
    <source>
        <dbReference type="SAM" id="Phobius"/>
    </source>
</evidence>
<name>A0A165ZWA4_EXIGL</name>
<dbReference type="AlphaFoldDB" id="A0A165ZWA4"/>
<evidence type="ECO:0000313" key="3">
    <source>
        <dbReference type="Proteomes" id="UP000077266"/>
    </source>
</evidence>
<evidence type="ECO:0000313" key="2">
    <source>
        <dbReference type="EMBL" id="KZV86199.1"/>
    </source>
</evidence>
<keyword evidence="1" id="KW-0812">Transmembrane</keyword>
<organism evidence="2 3">
    <name type="scientific">Exidia glandulosa HHB12029</name>
    <dbReference type="NCBI Taxonomy" id="1314781"/>
    <lineage>
        <taxon>Eukaryota</taxon>
        <taxon>Fungi</taxon>
        <taxon>Dikarya</taxon>
        <taxon>Basidiomycota</taxon>
        <taxon>Agaricomycotina</taxon>
        <taxon>Agaricomycetes</taxon>
        <taxon>Auriculariales</taxon>
        <taxon>Exidiaceae</taxon>
        <taxon>Exidia</taxon>
    </lineage>
</organism>
<protein>
    <submittedName>
        <fullName evidence="2">Uncharacterized protein</fullName>
    </submittedName>
</protein>
<reference evidence="2 3" key="1">
    <citation type="journal article" date="2016" name="Mol. Biol. Evol.">
        <title>Comparative Genomics of Early-Diverging Mushroom-Forming Fungi Provides Insights into the Origins of Lignocellulose Decay Capabilities.</title>
        <authorList>
            <person name="Nagy L.G."/>
            <person name="Riley R."/>
            <person name="Tritt A."/>
            <person name="Adam C."/>
            <person name="Daum C."/>
            <person name="Floudas D."/>
            <person name="Sun H."/>
            <person name="Yadav J.S."/>
            <person name="Pangilinan J."/>
            <person name="Larsson K.H."/>
            <person name="Matsuura K."/>
            <person name="Barry K."/>
            <person name="Labutti K."/>
            <person name="Kuo R."/>
            <person name="Ohm R.A."/>
            <person name="Bhattacharya S.S."/>
            <person name="Shirouzu T."/>
            <person name="Yoshinaga Y."/>
            <person name="Martin F.M."/>
            <person name="Grigoriev I.V."/>
            <person name="Hibbett D.S."/>
        </authorList>
    </citation>
    <scope>NUCLEOTIDE SEQUENCE [LARGE SCALE GENOMIC DNA]</scope>
    <source>
        <strain evidence="2 3">HHB12029</strain>
    </source>
</reference>
<keyword evidence="1" id="KW-1133">Transmembrane helix</keyword>
<feature type="transmembrane region" description="Helical" evidence="1">
    <location>
        <begin position="47"/>
        <end position="68"/>
    </location>
</feature>
<proteinExistence type="predicted"/>
<feature type="transmembrane region" description="Helical" evidence="1">
    <location>
        <begin position="97"/>
        <end position="119"/>
    </location>
</feature>
<keyword evidence="1" id="KW-0472">Membrane</keyword>
<dbReference type="EMBL" id="KV426163">
    <property type="protein sequence ID" value="KZV86199.1"/>
    <property type="molecule type" value="Genomic_DNA"/>
</dbReference>
<feature type="transmembrane region" description="Helical" evidence="1">
    <location>
        <begin position="75"/>
        <end position="91"/>
    </location>
</feature>
<keyword evidence="3" id="KW-1185">Reference proteome</keyword>
<accession>A0A165ZWA4</accession>
<dbReference type="InParanoid" id="A0A165ZWA4"/>
<sequence>MTGVTNFSGSAQRVLFLSRAMFDVHASSRRVSRFSNPTVPPTPFHPVVMKTIIVHSVASLLFNLWYTVRATAKPLVALYLTIVISIGSVIFHPHLPFVLFVVPFILMLITFHLALQLLVRITCLLTAFDVGIDLVAVL</sequence>